<dbReference type="Gene3D" id="2.30.30.40">
    <property type="entry name" value="SH3 Domains"/>
    <property type="match status" value="1"/>
</dbReference>
<sequence length="138" mass="14921">MPSSKNWIALSFVFAALVCQEEAAAQSYIDVPVMVGGSSDYDACWGYGQVIGLDPNGDGFLSVRSGPGGRQFSEISRVFNGQVVAICDESGPWLAVVYEPGHDLTQCGVSTSWPIRQPYTGPCRYGWVHSRYVHIIAG</sequence>
<dbReference type="Proteomes" id="UP000600449">
    <property type="component" value="Unassembled WGS sequence"/>
</dbReference>
<proteinExistence type="predicted"/>
<protein>
    <recommendedName>
        <fullName evidence="3">Integron</fullName>
    </recommendedName>
</protein>
<evidence type="ECO:0000313" key="2">
    <source>
        <dbReference type="Proteomes" id="UP000600449"/>
    </source>
</evidence>
<dbReference type="EMBL" id="BMMF01000001">
    <property type="protein sequence ID" value="GGK18300.1"/>
    <property type="molecule type" value="Genomic_DNA"/>
</dbReference>
<dbReference type="AlphaFoldDB" id="A0A917Q3M8"/>
<organism evidence="1 2">
    <name type="scientific">Salinarimonas ramus</name>
    <dbReference type="NCBI Taxonomy" id="690164"/>
    <lineage>
        <taxon>Bacteria</taxon>
        <taxon>Pseudomonadati</taxon>
        <taxon>Pseudomonadota</taxon>
        <taxon>Alphaproteobacteria</taxon>
        <taxon>Hyphomicrobiales</taxon>
        <taxon>Salinarimonadaceae</taxon>
        <taxon>Salinarimonas</taxon>
    </lineage>
</organism>
<accession>A0A917Q3M8</accession>
<evidence type="ECO:0008006" key="3">
    <source>
        <dbReference type="Google" id="ProtNLM"/>
    </source>
</evidence>
<gene>
    <name evidence="1" type="ORF">GCM10011322_01300</name>
</gene>
<keyword evidence="2" id="KW-1185">Reference proteome</keyword>
<reference evidence="1 2" key="1">
    <citation type="journal article" date="2014" name="Int. J. Syst. Evol. Microbiol.">
        <title>Complete genome sequence of Corynebacterium casei LMG S-19264T (=DSM 44701T), isolated from a smear-ripened cheese.</title>
        <authorList>
            <consortium name="US DOE Joint Genome Institute (JGI-PGF)"/>
            <person name="Walter F."/>
            <person name="Albersmeier A."/>
            <person name="Kalinowski J."/>
            <person name="Ruckert C."/>
        </authorList>
    </citation>
    <scope>NUCLEOTIDE SEQUENCE [LARGE SCALE GENOMIC DNA]</scope>
    <source>
        <strain evidence="1 2">CGMCC 1.9161</strain>
    </source>
</reference>
<evidence type="ECO:0000313" key="1">
    <source>
        <dbReference type="EMBL" id="GGK18300.1"/>
    </source>
</evidence>
<comment type="caution">
    <text evidence="1">The sequence shown here is derived from an EMBL/GenBank/DDBJ whole genome shotgun (WGS) entry which is preliminary data.</text>
</comment>
<name>A0A917Q3M8_9HYPH</name>